<name>A0A482MHI8_9CAUD</name>
<dbReference type="NCBIfam" id="NF040570">
    <property type="entry name" value="guided_TnpB"/>
    <property type="match status" value="1"/>
</dbReference>
<dbReference type="Pfam" id="PF12323">
    <property type="entry name" value="HTH_OrfB_IS605"/>
    <property type="match status" value="1"/>
</dbReference>
<evidence type="ECO:0000259" key="7">
    <source>
        <dbReference type="Pfam" id="PF01385"/>
    </source>
</evidence>
<accession>A0A482MHI8</accession>
<evidence type="ECO:0000256" key="4">
    <source>
        <dbReference type="ARBA" id="ARBA00022833"/>
    </source>
</evidence>
<organism evidence="10 11">
    <name type="scientific">Nodularia phage vB_NspS-kac65v161</name>
    <dbReference type="NCBI Taxonomy" id="2557580"/>
    <lineage>
        <taxon>Viruses</taxon>
        <taxon>Duplodnaviria</taxon>
        <taxon>Heunggongvirae</taxon>
        <taxon>Uroviricota</taxon>
        <taxon>Caudoviricetes</taxon>
        <taxon>Ravarandavirus</taxon>
        <taxon>Ravarandavirus kac65v151</taxon>
    </lineage>
</organism>
<keyword evidence="4" id="KW-0862">Zinc</keyword>
<evidence type="ECO:0000313" key="11">
    <source>
        <dbReference type="Proteomes" id="UP000310326"/>
    </source>
</evidence>
<dbReference type="InterPro" id="IPR001959">
    <property type="entry name" value="Transposase"/>
</dbReference>
<feature type="domain" description="Cas12f1-like TNB" evidence="8">
    <location>
        <begin position="306"/>
        <end position="370"/>
    </location>
</feature>
<dbReference type="Pfam" id="PF07282">
    <property type="entry name" value="Cas12f1-like_TNB"/>
    <property type="match status" value="1"/>
</dbReference>
<dbReference type="GO" id="GO:0032196">
    <property type="term" value="P:transposition"/>
    <property type="evidence" value="ECO:0007669"/>
    <property type="project" value="UniProtKB-KW"/>
</dbReference>
<keyword evidence="2" id="KW-0815">Transposition</keyword>
<comment type="similarity">
    <text evidence="1">In the C-terminal section; belongs to the transposase 35 family.</text>
</comment>
<evidence type="ECO:0000313" key="10">
    <source>
        <dbReference type="EMBL" id="QBQ73431.1"/>
    </source>
</evidence>
<evidence type="ECO:0000256" key="5">
    <source>
        <dbReference type="ARBA" id="ARBA00023125"/>
    </source>
</evidence>
<dbReference type="InterPro" id="IPR010095">
    <property type="entry name" value="Cas12f1-like_TNB"/>
</dbReference>
<keyword evidence="3" id="KW-0479">Metal-binding</keyword>
<reference evidence="10 11" key="1">
    <citation type="submission" date="2019-03" db="EMBL/GenBank/DDBJ databases">
        <title>Diversity and diversification of Nodularia spumigena cyanophages in the Baltic Sea.</title>
        <authorList>
            <person name="Sulcius S."/>
            <person name="Holmfeldt K."/>
            <person name="Simoliunas E."/>
        </authorList>
    </citation>
    <scope>NUCLEOTIDE SEQUENCE [LARGE SCALE GENOMIC DNA]</scope>
</reference>
<evidence type="ECO:0000259" key="8">
    <source>
        <dbReference type="Pfam" id="PF07282"/>
    </source>
</evidence>
<dbReference type="GO" id="GO:0003677">
    <property type="term" value="F:DNA binding"/>
    <property type="evidence" value="ECO:0007669"/>
    <property type="project" value="UniProtKB-KW"/>
</dbReference>
<keyword evidence="5" id="KW-0238">DNA-binding</keyword>
<protein>
    <submittedName>
        <fullName evidence="10">Transposase</fullName>
    </submittedName>
</protein>
<gene>
    <name evidence="10" type="ORF">kac65v161_gp193</name>
</gene>
<proteinExistence type="inferred from homology"/>
<dbReference type="Proteomes" id="UP000310326">
    <property type="component" value="Segment"/>
</dbReference>
<dbReference type="Pfam" id="PF01385">
    <property type="entry name" value="OrfB_IS605"/>
    <property type="match status" value="1"/>
</dbReference>
<dbReference type="EMBL" id="MK605243">
    <property type="protein sequence ID" value="QBQ73431.1"/>
    <property type="molecule type" value="Genomic_DNA"/>
</dbReference>
<keyword evidence="6" id="KW-0233">DNA recombination</keyword>
<feature type="domain" description="Transposase putative helix-turn-helix" evidence="9">
    <location>
        <begin position="3"/>
        <end position="45"/>
    </location>
</feature>
<evidence type="ECO:0000256" key="1">
    <source>
        <dbReference type="ARBA" id="ARBA00008761"/>
    </source>
</evidence>
<dbReference type="InterPro" id="IPR021027">
    <property type="entry name" value="Transposase_put_HTH"/>
</dbReference>
<dbReference type="GO" id="GO:0006310">
    <property type="term" value="P:DNA recombination"/>
    <property type="evidence" value="ECO:0007669"/>
    <property type="project" value="UniProtKB-KW"/>
</dbReference>
<dbReference type="GO" id="GO:0046872">
    <property type="term" value="F:metal ion binding"/>
    <property type="evidence" value="ECO:0007669"/>
    <property type="project" value="UniProtKB-KW"/>
</dbReference>
<evidence type="ECO:0000256" key="3">
    <source>
        <dbReference type="ARBA" id="ARBA00022723"/>
    </source>
</evidence>
<evidence type="ECO:0000256" key="6">
    <source>
        <dbReference type="ARBA" id="ARBA00023172"/>
    </source>
</evidence>
<evidence type="ECO:0000256" key="2">
    <source>
        <dbReference type="ARBA" id="ARBA00022578"/>
    </source>
</evidence>
<feature type="domain" description="Probable transposase IS891/IS1136/IS1341" evidence="7">
    <location>
        <begin position="189"/>
        <end position="292"/>
    </location>
</feature>
<evidence type="ECO:0000259" key="9">
    <source>
        <dbReference type="Pfam" id="PF12323"/>
    </source>
</evidence>
<sequence length="413" mass="47079">MFSLTYEFRLKPTKQQIKIFQGWLEINRKVYNYALAERKHWYKSRSCQINACSLHSEYIIPADTPRPTYSIQCKSLTAAKEQYPELKSVHSQVLQQTLKRLENAFTSLWERNFGFPRFKKAGQFRSFVFPQLGKEPLKNNAVKLPGIGWVRLRKSREIPTDATVKQVRIVKRVSGWYAMLTLQWNVSVPQHQPVGEAIGVDVGLISFVATSGGLCVQRPKFFVDLQRQLKLLQQRVSRKVKGSNNWHKAQKKVAKLHEHIANTRKDFHWKIAHQLCDTAQTIFVEDLNLVGLSRGILGKHCLDAGWGQFFEILEQCCFKRGVFFQKVDSRKTSQICPNCRIETGKKELSQRVHVCEHCGYTTDRDVAAAQVVLIRGLAAVGQTVKMLAEGKFVGIPVTQESPRLLAVGSVKVG</sequence>